<feature type="region of interest" description="Disordered" evidence="2">
    <location>
        <begin position="593"/>
        <end position="638"/>
    </location>
</feature>
<dbReference type="GO" id="GO:0044773">
    <property type="term" value="P:mitotic DNA damage checkpoint signaling"/>
    <property type="evidence" value="ECO:0007669"/>
    <property type="project" value="TreeGrafter"/>
</dbReference>
<dbReference type="EMBL" id="JABANM010029544">
    <property type="protein sequence ID" value="KAF4707824.1"/>
    <property type="molecule type" value="Genomic_DNA"/>
</dbReference>
<protein>
    <submittedName>
        <fullName evidence="5">Uncharacterized protein</fullName>
    </submittedName>
</protein>
<keyword evidence="1" id="KW-0479">Metal-binding</keyword>
<dbReference type="GO" id="GO:0005524">
    <property type="term" value="F:ATP binding"/>
    <property type="evidence" value="ECO:0007669"/>
    <property type="project" value="InterPro"/>
</dbReference>
<feature type="compositionally biased region" description="Acidic residues" evidence="2">
    <location>
        <begin position="606"/>
        <end position="631"/>
    </location>
</feature>
<dbReference type="Proteomes" id="UP000574390">
    <property type="component" value="Unassembled WGS sequence"/>
</dbReference>
<feature type="domain" description="RING-type" evidence="4">
    <location>
        <begin position="712"/>
        <end position="775"/>
    </location>
</feature>
<dbReference type="SUPFAM" id="SSF56112">
    <property type="entry name" value="Protein kinase-like (PK-like)"/>
    <property type="match status" value="1"/>
</dbReference>
<dbReference type="InterPro" id="IPR011009">
    <property type="entry name" value="Kinase-like_dom_sf"/>
</dbReference>
<evidence type="ECO:0000256" key="2">
    <source>
        <dbReference type="SAM" id="MobiDB-lite"/>
    </source>
</evidence>
<feature type="region of interest" description="Disordered" evidence="2">
    <location>
        <begin position="526"/>
        <end position="548"/>
    </location>
</feature>
<dbReference type="GO" id="GO:0008270">
    <property type="term" value="F:zinc ion binding"/>
    <property type="evidence" value="ECO:0007669"/>
    <property type="project" value="UniProtKB-KW"/>
</dbReference>
<dbReference type="InterPro" id="IPR008271">
    <property type="entry name" value="Ser/Thr_kinase_AS"/>
</dbReference>
<keyword evidence="1" id="KW-0862">Zinc</keyword>
<dbReference type="InterPro" id="IPR013083">
    <property type="entry name" value="Znf_RING/FYVE/PHD"/>
</dbReference>
<accession>A0A7J6QGV3</accession>
<dbReference type="PROSITE" id="PS50011">
    <property type="entry name" value="PROTEIN_KINASE_DOM"/>
    <property type="match status" value="1"/>
</dbReference>
<evidence type="ECO:0000259" key="4">
    <source>
        <dbReference type="PROSITE" id="PS50089"/>
    </source>
</evidence>
<dbReference type="Gene3D" id="1.10.510.10">
    <property type="entry name" value="Transferase(Phosphotransferase) domain 1"/>
    <property type="match status" value="1"/>
</dbReference>
<dbReference type="SMART" id="SM00184">
    <property type="entry name" value="RING"/>
    <property type="match status" value="1"/>
</dbReference>
<dbReference type="PROSITE" id="PS00108">
    <property type="entry name" value="PROTEIN_KINASE_ST"/>
    <property type="match status" value="1"/>
</dbReference>
<dbReference type="AlphaFoldDB" id="A0A7J6QGV3"/>
<dbReference type="CDD" id="cd00180">
    <property type="entry name" value="PKc"/>
    <property type="match status" value="1"/>
</dbReference>
<evidence type="ECO:0000313" key="5">
    <source>
        <dbReference type="EMBL" id="KAF4707824.1"/>
    </source>
</evidence>
<sequence length="777" mass="84305">MNAQQVVRLQEVLFPAGCQDAGAWPSPTDIGKRSASLLKRRSPPRPTNATPNITYGGGDGCLRGGRWMAGERVEARAVPLPPDEMVVAFTAAGGRERRSRSSRGSINPGPPGYSLVEELGRGGCATVYRGVCRASAASVALKRVDKTVAGLHLNPVSKRQAAKVQADLDSAYREIAVLRALEMGRGNGGPSRVCGLIEVLERKRALWMVLELCPGVPIGRAFTTLQGEFVGGKRIYCVRPTHLFHRVIADRDDFGRVFVQDVVRQILEGLLELADCGYIHGDIKPDNVMLDAASSHLAIKLIDLGSAVRPGREKALFEPAATLEYMPPEALNATKGAPADGWKVDTWALGAMILEWASMAPLWLSYPCRAYLEPSDGHGRRSSRRHREGGFVAYPQGGLFAVSGKDPCKIAQRQREVVSDLPLLLDDSEQHGIPLGRWRHALSFLASLLALDPDDRLSARPAAVHPFLLETPEPCQFVSLSCLEPVGLAASGRYACAAARPLNGRTYTSIPCPPCLLSAPSDLSIGPHVQRPLPRRSQHQHNADDLGPLLTITGCSSKTLEGGNSRAYRSRTYNASKGPYDCRQSIENWSSTAGLRPTGLEGYGKEDDDILADDDDDDEWLDDEDDEDDIATSDGQGDRELECGLTARELLDLLSRDITPDDYDTLLKLDQRVPPKTAKPESISNLRVLTRAEVKALASPGDDAAGAACEKCGVCLCSILEEDVQQHQYGSSSSSSSFVEVEADIVQLPRCGHIFHGKCAREWLGKFGRTCPIDRVE</sequence>
<comment type="caution">
    <text evidence="5">The sequence shown here is derived from an EMBL/GenBank/DDBJ whole genome shotgun (WGS) entry which is preliminary data.</text>
</comment>
<feature type="non-terminal residue" evidence="5">
    <location>
        <position position="777"/>
    </location>
</feature>
<dbReference type="GO" id="GO:0004674">
    <property type="term" value="F:protein serine/threonine kinase activity"/>
    <property type="evidence" value="ECO:0007669"/>
    <property type="project" value="TreeGrafter"/>
</dbReference>
<dbReference type="Pfam" id="PF13639">
    <property type="entry name" value="zf-RING_2"/>
    <property type="match status" value="1"/>
</dbReference>
<organism evidence="5 6">
    <name type="scientific">Perkinsus olseni</name>
    <name type="common">Perkinsus atlanticus</name>
    <dbReference type="NCBI Taxonomy" id="32597"/>
    <lineage>
        <taxon>Eukaryota</taxon>
        <taxon>Sar</taxon>
        <taxon>Alveolata</taxon>
        <taxon>Perkinsozoa</taxon>
        <taxon>Perkinsea</taxon>
        <taxon>Perkinsida</taxon>
        <taxon>Perkinsidae</taxon>
        <taxon>Perkinsus</taxon>
    </lineage>
</organism>
<keyword evidence="1" id="KW-0863">Zinc-finger</keyword>
<reference evidence="5 6" key="1">
    <citation type="submission" date="2020-04" db="EMBL/GenBank/DDBJ databases">
        <title>Perkinsus olseni comparative genomics.</title>
        <authorList>
            <person name="Bogema D.R."/>
        </authorList>
    </citation>
    <scope>NUCLEOTIDE SEQUENCE [LARGE SCALE GENOMIC DNA]</scope>
    <source>
        <strain evidence="5">ATCC PRA-205</strain>
    </source>
</reference>
<dbReference type="PROSITE" id="PS50089">
    <property type="entry name" value="ZF_RING_2"/>
    <property type="match status" value="1"/>
</dbReference>
<evidence type="ECO:0000259" key="3">
    <source>
        <dbReference type="PROSITE" id="PS50011"/>
    </source>
</evidence>
<feature type="domain" description="Protein kinase" evidence="3">
    <location>
        <begin position="113"/>
        <end position="468"/>
    </location>
</feature>
<evidence type="ECO:0000313" key="6">
    <source>
        <dbReference type="Proteomes" id="UP000574390"/>
    </source>
</evidence>
<dbReference type="GO" id="GO:0005634">
    <property type="term" value="C:nucleus"/>
    <property type="evidence" value="ECO:0007669"/>
    <property type="project" value="TreeGrafter"/>
</dbReference>
<proteinExistence type="predicted"/>
<dbReference type="PANTHER" id="PTHR44167">
    <property type="entry name" value="OVARIAN-SPECIFIC SERINE/THREONINE-PROTEIN KINASE LOK-RELATED"/>
    <property type="match status" value="1"/>
</dbReference>
<name>A0A7J6QGV3_PEROL</name>
<feature type="region of interest" description="Disordered" evidence="2">
    <location>
        <begin position="92"/>
        <end position="111"/>
    </location>
</feature>
<dbReference type="Pfam" id="PF00069">
    <property type="entry name" value="Pkinase"/>
    <property type="match status" value="1"/>
</dbReference>
<dbReference type="InterPro" id="IPR001841">
    <property type="entry name" value="Znf_RING"/>
</dbReference>
<dbReference type="SMART" id="SM00220">
    <property type="entry name" value="S_TKc"/>
    <property type="match status" value="1"/>
</dbReference>
<dbReference type="Gene3D" id="3.30.40.10">
    <property type="entry name" value="Zinc/RING finger domain, C3HC4 (zinc finger)"/>
    <property type="match status" value="1"/>
</dbReference>
<dbReference type="PANTHER" id="PTHR44167:SF30">
    <property type="entry name" value="PHOSPHORYLASE KINASE"/>
    <property type="match status" value="1"/>
</dbReference>
<evidence type="ECO:0000256" key="1">
    <source>
        <dbReference type="PROSITE-ProRule" id="PRU00175"/>
    </source>
</evidence>
<dbReference type="SUPFAM" id="SSF57850">
    <property type="entry name" value="RING/U-box"/>
    <property type="match status" value="1"/>
</dbReference>
<gene>
    <name evidence="5" type="ORF">FOZ62_023762</name>
</gene>
<dbReference type="Gene3D" id="3.30.200.20">
    <property type="entry name" value="Phosphorylase Kinase, domain 1"/>
    <property type="match status" value="1"/>
</dbReference>
<dbReference type="InterPro" id="IPR000719">
    <property type="entry name" value="Prot_kinase_dom"/>
</dbReference>